<keyword evidence="1" id="KW-0547">Nucleotide-binding</keyword>
<dbReference type="GO" id="GO:0005524">
    <property type="term" value="F:ATP binding"/>
    <property type="evidence" value="ECO:0007669"/>
    <property type="project" value="UniProtKB-KW"/>
</dbReference>
<evidence type="ECO:0000256" key="2">
    <source>
        <dbReference type="ARBA" id="ARBA00022840"/>
    </source>
</evidence>
<gene>
    <name evidence="4" type="ORF">H8E19_01045</name>
</gene>
<evidence type="ECO:0000313" key="5">
    <source>
        <dbReference type="Proteomes" id="UP000650524"/>
    </source>
</evidence>
<dbReference type="Gene3D" id="3.40.50.300">
    <property type="entry name" value="P-loop containing nucleotide triphosphate hydrolases"/>
    <property type="match status" value="1"/>
</dbReference>
<organism evidence="4 5">
    <name type="scientific">Candidatus Desulfacyla euxinica</name>
    <dbReference type="NCBI Taxonomy" id="2841693"/>
    <lineage>
        <taxon>Bacteria</taxon>
        <taxon>Deltaproteobacteria</taxon>
        <taxon>Candidatus Desulfacyla</taxon>
    </lineage>
</organism>
<protein>
    <submittedName>
        <fullName evidence="4">P-loop NTPase</fullName>
    </submittedName>
</protein>
<dbReference type="GO" id="GO:0005829">
    <property type="term" value="C:cytosol"/>
    <property type="evidence" value="ECO:0007669"/>
    <property type="project" value="TreeGrafter"/>
</dbReference>
<dbReference type="GO" id="GO:0016887">
    <property type="term" value="F:ATP hydrolysis activity"/>
    <property type="evidence" value="ECO:0007669"/>
    <property type="project" value="TreeGrafter"/>
</dbReference>
<dbReference type="InterPro" id="IPR027417">
    <property type="entry name" value="P-loop_NTPase"/>
</dbReference>
<reference evidence="4 5" key="1">
    <citation type="submission" date="2020-08" db="EMBL/GenBank/DDBJ databases">
        <title>Bridging the membrane lipid divide: bacteria of the FCB group superphylum have the potential to synthesize archaeal ether lipids.</title>
        <authorList>
            <person name="Villanueva L."/>
            <person name="Von Meijenfeldt F.A.B."/>
            <person name="Westbye A.B."/>
            <person name="Yadav S."/>
            <person name="Hopmans E.C."/>
            <person name="Dutilh B.E."/>
            <person name="Sinninghe Damste J.S."/>
        </authorList>
    </citation>
    <scope>NUCLEOTIDE SEQUENCE [LARGE SCALE GENOMIC DNA]</scope>
    <source>
        <strain evidence="4">NIOZ-UU27</strain>
    </source>
</reference>
<dbReference type="SUPFAM" id="SSF52540">
    <property type="entry name" value="P-loop containing nucleoside triphosphate hydrolases"/>
    <property type="match status" value="1"/>
</dbReference>
<evidence type="ECO:0000256" key="1">
    <source>
        <dbReference type="ARBA" id="ARBA00022741"/>
    </source>
</evidence>
<keyword evidence="2" id="KW-0067">ATP-binding</keyword>
<dbReference type="AlphaFoldDB" id="A0A8J6MVE4"/>
<dbReference type="GO" id="GO:0009898">
    <property type="term" value="C:cytoplasmic side of plasma membrane"/>
    <property type="evidence" value="ECO:0007669"/>
    <property type="project" value="TreeGrafter"/>
</dbReference>
<comment type="caution">
    <text evidence="4">The sequence shown here is derived from an EMBL/GenBank/DDBJ whole genome shotgun (WGS) entry which is preliminary data.</text>
</comment>
<dbReference type="PANTHER" id="PTHR43384">
    <property type="entry name" value="SEPTUM SITE-DETERMINING PROTEIN MIND HOMOLOG, CHLOROPLASTIC-RELATED"/>
    <property type="match status" value="1"/>
</dbReference>
<accession>A0A8J6MVE4</accession>
<sequence>MTQIFAVGGGKGGSGKSFISANLGVMLAKQRKKVVLVDLNLGAPNLHTMMGLNNLKTGLNNFLNKSVKNLSLTVVPTTIPNLYIISSVGCSLEVGNLFYSQKLKIIRAIWKLPADYVVLDLGAGTTYNTLDFFLASHQGLSVFTPEPTSIQNTVQFIKAVYLRKLKHILKRHAFSTAIKEVEDEADNGVVRSPLDIVDSVMRSDPARAKLLQKELRKLKFKLILNQYRKHIDETLGNKIEKVCNRHFYSQFQFLGNIAYNERVHESIIARKIFFAKYPYTPTSTDLKNVANNMTGRNVQTPALKETNAKI</sequence>
<dbReference type="EMBL" id="JACNJD010000060">
    <property type="protein sequence ID" value="MBC8175962.1"/>
    <property type="molecule type" value="Genomic_DNA"/>
</dbReference>
<dbReference type="Pfam" id="PF01656">
    <property type="entry name" value="CbiA"/>
    <property type="match status" value="1"/>
</dbReference>
<evidence type="ECO:0000259" key="3">
    <source>
        <dbReference type="Pfam" id="PF01656"/>
    </source>
</evidence>
<evidence type="ECO:0000313" key="4">
    <source>
        <dbReference type="EMBL" id="MBC8175962.1"/>
    </source>
</evidence>
<dbReference type="InterPro" id="IPR050625">
    <property type="entry name" value="ParA/MinD_ATPase"/>
</dbReference>
<proteinExistence type="predicted"/>
<dbReference type="PANTHER" id="PTHR43384:SF4">
    <property type="entry name" value="CELLULOSE BIOSYNTHESIS PROTEIN BCSQ-RELATED"/>
    <property type="match status" value="1"/>
</dbReference>
<dbReference type="InterPro" id="IPR002586">
    <property type="entry name" value="CobQ/CobB/MinD/ParA_Nub-bd_dom"/>
</dbReference>
<dbReference type="GO" id="GO:0051782">
    <property type="term" value="P:negative regulation of cell division"/>
    <property type="evidence" value="ECO:0007669"/>
    <property type="project" value="TreeGrafter"/>
</dbReference>
<dbReference type="Proteomes" id="UP000650524">
    <property type="component" value="Unassembled WGS sequence"/>
</dbReference>
<name>A0A8J6MVE4_9DELT</name>
<feature type="domain" description="CobQ/CobB/MinD/ParA nucleotide binding" evidence="3">
    <location>
        <begin position="6"/>
        <end position="267"/>
    </location>
</feature>